<comment type="caution">
    <text evidence="2">The sequence shown here is derived from an EMBL/GenBank/DDBJ whole genome shotgun (WGS) entry which is preliminary data.</text>
</comment>
<dbReference type="AlphaFoldDB" id="A0AAD6UJ35"/>
<gene>
    <name evidence="2" type="ORF">B0H15DRAFT_24288</name>
</gene>
<proteinExistence type="predicted"/>
<feature type="domain" description="DUF6699" evidence="1">
    <location>
        <begin position="22"/>
        <end position="155"/>
    </location>
</feature>
<sequence length="173" mass="19459">MPSPGLHLFLQYSQHAVQRCALLWDLREPPASARHASAPSPLSEFELSQHATNPPVACLRVTCGIFPEDSWVAEAWNGLGVTVRDVLDAIHTTVYTQITYPEWYKLCPKQQHRVNLVFDARWRRSADPARAREMGVLRADCLLRHVSFAGMTAAPDNKSEDSTYLLTVGHPKR</sequence>
<accession>A0AAD6UJ35</accession>
<protein>
    <submittedName>
        <fullName evidence="2">Ectomycorrhiza-regulated small secreted protein</fullName>
    </submittedName>
</protein>
<dbReference type="EMBL" id="JARJCN010000001">
    <property type="protein sequence ID" value="KAJ7104420.1"/>
    <property type="molecule type" value="Genomic_DNA"/>
</dbReference>
<dbReference type="InterPro" id="IPR046522">
    <property type="entry name" value="DUF6699"/>
</dbReference>
<evidence type="ECO:0000313" key="3">
    <source>
        <dbReference type="Proteomes" id="UP001222325"/>
    </source>
</evidence>
<keyword evidence="3" id="KW-1185">Reference proteome</keyword>
<dbReference type="Pfam" id="PF20415">
    <property type="entry name" value="DUF6699"/>
    <property type="match status" value="1"/>
</dbReference>
<evidence type="ECO:0000259" key="1">
    <source>
        <dbReference type="Pfam" id="PF20415"/>
    </source>
</evidence>
<evidence type="ECO:0000313" key="2">
    <source>
        <dbReference type="EMBL" id="KAJ7104420.1"/>
    </source>
</evidence>
<dbReference type="Proteomes" id="UP001222325">
    <property type="component" value="Unassembled WGS sequence"/>
</dbReference>
<organism evidence="2 3">
    <name type="scientific">Mycena belliarum</name>
    <dbReference type="NCBI Taxonomy" id="1033014"/>
    <lineage>
        <taxon>Eukaryota</taxon>
        <taxon>Fungi</taxon>
        <taxon>Dikarya</taxon>
        <taxon>Basidiomycota</taxon>
        <taxon>Agaricomycotina</taxon>
        <taxon>Agaricomycetes</taxon>
        <taxon>Agaricomycetidae</taxon>
        <taxon>Agaricales</taxon>
        <taxon>Marasmiineae</taxon>
        <taxon>Mycenaceae</taxon>
        <taxon>Mycena</taxon>
    </lineage>
</organism>
<name>A0AAD6UJ35_9AGAR</name>
<reference evidence="2" key="1">
    <citation type="submission" date="2023-03" db="EMBL/GenBank/DDBJ databases">
        <title>Massive genome expansion in bonnet fungi (Mycena s.s.) driven by repeated elements and novel gene families across ecological guilds.</title>
        <authorList>
            <consortium name="Lawrence Berkeley National Laboratory"/>
            <person name="Harder C.B."/>
            <person name="Miyauchi S."/>
            <person name="Viragh M."/>
            <person name="Kuo A."/>
            <person name="Thoen E."/>
            <person name="Andreopoulos B."/>
            <person name="Lu D."/>
            <person name="Skrede I."/>
            <person name="Drula E."/>
            <person name="Henrissat B."/>
            <person name="Morin E."/>
            <person name="Kohler A."/>
            <person name="Barry K."/>
            <person name="LaButti K."/>
            <person name="Morin E."/>
            <person name="Salamov A."/>
            <person name="Lipzen A."/>
            <person name="Mereny Z."/>
            <person name="Hegedus B."/>
            <person name="Baldrian P."/>
            <person name="Stursova M."/>
            <person name="Weitz H."/>
            <person name="Taylor A."/>
            <person name="Grigoriev I.V."/>
            <person name="Nagy L.G."/>
            <person name="Martin F."/>
            <person name="Kauserud H."/>
        </authorList>
    </citation>
    <scope>NUCLEOTIDE SEQUENCE</scope>
    <source>
        <strain evidence="2">CBHHK173m</strain>
    </source>
</reference>